<dbReference type="GeneID" id="26261381"/>
<keyword evidence="2" id="KW-1185">Reference proteome</keyword>
<reference evidence="1 2" key="1">
    <citation type="journal article" date="2014" name="MBio">
        <title>The Ordospora colligata genome; evolution of extreme reduction in microsporidia and host-to-parasite horizontal gene transfer.</title>
        <authorList>
            <person name="Pombert J.-F."/>
            <person name="Haag K.L."/>
            <person name="Beidas S."/>
            <person name="Ebert D."/>
            <person name="Keeling P.J."/>
        </authorList>
    </citation>
    <scope>NUCLEOTIDE SEQUENCE [LARGE SCALE GENOMIC DNA]</scope>
    <source>
        <strain evidence="1 2">OC4</strain>
    </source>
</reference>
<protein>
    <submittedName>
        <fullName evidence="1">Uncharacterized protein</fullName>
    </submittedName>
</protein>
<dbReference type="HOGENOM" id="CLU_276236_0_0_1"/>
<dbReference type="OrthoDB" id="2191583at2759"/>
<gene>
    <name evidence="1" type="ORF">M896_030970</name>
</gene>
<proteinExistence type="predicted"/>
<dbReference type="RefSeq" id="XP_014564152.1">
    <property type="nucleotide sequence ID" value="XM_014708666.1"/>
</dbReference>
<evidence type="ECO:0000313" key="2">
    <source>
        <dbReference type="Proteomes" id="UP000031056"/>
    </source>
</evidence>
<dbReference type="AlphaFoldDB" id="A0A0B2UMB3"/>
<dbReference type="VEuPathDB" id="MicrosporidiaDB:M896_030970"/>
<dbReference type="EMBL" id="JOKQ01000003">
    <property type="protein sequence ID" value="KHN70110.1"/>
    <property type="molecule type" value="Genomic_DNA"/>
</dbReference>
<dbReference type="Proteomes" id="UP000031056">
    <property type="component" value="Unassembled WGS sequence"/>
</dbReference>
<name>A0A0B2UMB3_9MICR</name>
<accession>A0A0B2UMB3</accession>
<dbReference type="InParanoid" id="A0A0B2UMB3"/>
<comment type="caution">
    <text evidence="1">The sequence shown here is derived from an EMBL/GenBank/DDBJ whole genome shotgun (WGS) entry which is preliminary data.</text>
</comment>
<sequence>MPIDFVSLKDLCTVKYEEEYCTYAEYIGSVSQIAKDKMLCEMASMHAKNVLCDQKVKEFMQKCSLDNIKHFAAIYKYDEGFCKATAVSILRTRYDVADMYHKAAIFQCIRKLAFNLDFEFVKQICNEECLSMIIGEYAFKNGIDVEFIDSVCEFEPYVFFGYTQLNGLLLDTFEPCFERLIGKCIEILDVLDYSNDRVVDALMCIPNKSDAFAYMLINKLVNGTMLVDISCRLDIDCGVLIYNGFFDNAMHEDGVELLKRRSVSDAIKVGIEKCMNKKVCRMVCDAMIGRGREFMMHDGVIDLLLVMEYHGCRAVLGDALKGLQACAEKQFLVLRENESHWKCKVEVDRVTGEISLVDMERRVVEESVECTSTENQDDEYISSGIFSGFEFLDEKNIGKKRMHQYIDEICKVDCDEKYMGSESFMKYVRMRLGFRCIVKSHLQPTFGQLLSLPNEYLNDILGMYLNVFLGLVQEFNNALIPSSRRRDAAVKAIVSSGYKELFVEYLVAKDRYFRIVVDFDKWFDRMSMQYKRMYVEDHLSVFVERFERIVTAFGKDACLLMSVVDSLRIIGIPDEQIRDMKSRIQDEIDVYRVYDRNIDRIDDIASVMCVVDAVEECKHSEMKELHDEKERIECISSKSHSGRNEHTKSKCHNVDVNDENNCNNRYESTKRIKESNVYNDGCDVESISYSDLNGRVGMICNEVSMRMAFGKEIERASMVTAALVGNDDIMDRVVSVVYDANPSGRRFLNVVEFIVRVIACSKRELRIFPCINKVIKKYVDESGRYMAVYFVAIKSQIEEIDAIVEEYNNGAIEAICSALCSRILMGSECVNGYVNVSDVFNEPVVKKNDKVLIDKMFVNQESGWRFRMECVVNRLLCSDKEFKQYVGLRCASVLGILIDVPIHLDSGSDRIIEAVLKHLRKEDVTKTVNMKLMDILYRREKLDVIGKECLRLVDVDILDTDDVDRINDMFFVDPVGYLEILPRMVERGYELSSTVFVELIKQLKGCHVDKVAVDVMNVLRNAKYTEEMVFESILSIENAKLESKMFLIEKIHTSGIRLNASMFLSLCVHVGNEDNYQALEGLLNILRNNGINHNVIDKWKGKKTLEKLMIRIYPLCMDDVSYYKELLKTIKDDKNEIRFITRFYKNEFQALHT</sequence>
<organism evidence="1 2">
    <name type="scientific">Ordospora colligata OC4</name>
    <dbReference type="NCBI Taxonomy" id="1354746"/>
    <lineage>
        <taxon>Eukaryota</taxon>
        <taxon>Fungi</taxon>
        <taxon>Fungi incertae sedis</taxon>
        <taxon>Microsporidia</taxon>
        <taxon>Ordosporidae</taxon>
        <taxon>Ordospora</taxon>
    </lineage>
</organism>
<evidence type="ECO:0000313" key="1">
    <source>
        <dbReference type="EMBL" id="KHN70110.1"/>
    </source>
</evidence>